<reference evidence="1 2" key="1">
    <citation type="journal article" date="2016" name="Nat. Commun.">
        <title>Thousands of microbial genomes shed light on interconnected biogeochemical processes in an aquifer system.</title>
        <authorList>
            <person name="Anantharaman K."/>
            <person name="Brown C.T."/>
            <person name="Hug L.A."/>
            <person name="Sharon I."/>
            <person name="Castelle C.J."/>
            <person name="Probst A.J."/>
            <person name="Thomas B.C."/>
            <person name="Singh A."/>
            <person name="Wilkins M.J."/>
            <person name="Karaoz U."/>
            <person name="Brodie E.L."/>
            <person name="Williams K.H."/>
            <person name="Hubbard S.S."/>
            <person name="Banfield J.F."/>
        </authorList>
    </citation>
    <scope>NUCLEOTIDE SEQUENCE [LARGE SCALE GENOMIC DNA]</scope>
</reference>
<evidence type="ECO:0000313" key="2">
    <source>
        <dbReference type="Proteomes" id="UP000179047"/>
    </source>
</evidence>
<organism evidence="1 2">
    <name type="scientific">Candidatus Yanofskybacteria bacterium RIFCSPLOWO2_01_FULL_49_25</name>
    <dbReference type="NCBI Taxonomy" id="1802701"/>
    <lineage>
        <taxon>Bacteria</taxon>
        <taxon>Candidatus Yanofskyibacteriota</taxon>
    </lineage>
</organism>
<evidence type="ECO:0000313" key="1">
    <source>
        <dbReference type="EMBL" id="OGN27553.1"/>
    </source>
</evidence>
<name>A0A1F8GQA1_9BACT</name>
<accession>A0A1F8GQA1</accession>
<comment type="caution">
    <text evidence="1">The sequence shown here is derived from an EMBL/GenBank/DDBJ whole genome shotgun (WGS) entry which is preliminary data.</text>
</comment>
<gene>
    <name evidence="1" type="ORF">A3A33_05025</name>
</gene>
<dbReference type="AlphaFoldDB" id="A0A1F8GQA1"/>
<dbReference type="Proteomes" id="UP000179047">
    <property type="component" value="Unassembled WGS sequence"/>
</dbReference>
<dbReference type="STRING" id="1802701.A3A33_05025"/>
<sequence>MRQDLLKQKSSVEIEQARKATWERLVREVDEIADAKGTGVDEGIKETLVALNAHGIKTRMSCEGHDDWGMGAPWIDAAAPDVPARRYIDEDIIFQRIAAKYSATVEDVKLDYNHEAWVEAMAVFETTEDTPEYKRWRAKTQRLFEKTTRFLAQFYAGRNVPLDVRLEIDQSPSGIFRVHNGGEYFQPVPDDMPEEEKQALRERLQRYQEEMRAFTRFLREQYFGNKSK</sequence>
<protein>
    <submittedName>
        <fullName evidence="1">Uncharacterized protein</fullName>
    </submittedName>
</protein>
<proteinExistence type="predicted"/>
<dbReference type="EMBL" id="MGKP01000029">
    <property type="protein sequence ID" value="OGN27553.1"/>
    <property type="molecule type" value="Genomic_DNA"/>
</dbReference>